<evidence type="ECO:0000256" key="4">
    <source>
        <dbReference type="SAM" id="MobiDB-lite"/>
    </source>
</evidence>
<dbReference type="RefSeq" id="WP_052618998.1">
    <property type="nucleotide sequence ID" value="NZ_CSWP01000009.1"/>
</dbReference>
<keyword evidence="2 7" id="KW-0808">Transferase</keyword>
<dbReference type="GO" id="GO:0004674">
    <property type="term" value="F:protein serine/threonine kinase activity"/>
    <property type="evidence" value="ECO:0007669"/>
    <property type="project" value="UniProtKB-EC"/>
</dbReference>
<dbReference type="Pfam" id="PF13657">
    <property type="entry name" value="Couple_hipA"/>
    <property type="match status" value="1"/>
</dbReference>
<name>A0A0U0ZS57_9MYCO</name>
<dbReference type="PANTHER" id="PTHR37419">
    <property type="entry name" value="SERINE/THREONINE-PROTEIN KINASE TOXIN HIPA"/>
    <property type="match status" value="1"/>
</dbReference>
<dbReference type="GO" id="GO:0005829">
    <property type="term" value="C:cytosol"/>
    <property type="evidence" value="ECO:0007669"/>
    <property type="project" value="TreeGrafter"/>
</dbReference>
<organism evidence="7 8">
    <name type="scientific">Mycobacteroides abscessus</name>
    <dbReference type="NCBI Taxonomy" id="36809"/>
    <lineage>
        <taxon>Bacteria</taxon>
        <taxon>Bacillati</taxon>
        <taxon>Actinomycetota</taxon>
        <taxon>Actinomycetes</taxon>
        <taxon>Mycobacteriales</taxon>
        <taxon>Mycobacteriaceae</taxon>
        <taxon>Mycobacteroides</taxon>
    </lineage>
</organism>
<dbReference type="InterPro" id="IPR052028">
    <property type="entry name" value="HipA_Ser/Thr_kinase"/>
</dbReference>
<dbReference type="AlphaFoldDB" id="A0A0U0ZS57"/>
<dbReference type="Pfam" id="PF07804">
    <property type="entry name" value="HipA_C"/>
    <property type="match status" value="1"/>
</dbReference>
<evidence type="ECO:0000256" key="3">
    <source>
        <dbReference type="ARBA" id="ARBA00022777"/>
    </source>
</evidence>
<reference evidence="7 8" key="1">
    <citation type="submission" date="2015-03" db="EMBL/GenBank/DDBJ databases">
        <authorList>
            <person name="Murphy D."/>
        </authorList>
    </citation>
    <scope>NUCLEOTIDE SEQUENCE [LARGE SCALE GENOMIC DNA]</scope>
    <source>
        <strain evidence="7 8">PAP088</strain>
    </source>
</reference>
<feature type="region of interest" description="Disordered" evidence="4">
    <location>
        <begin position="457"/>
        <end position="481"/>
    </location>
</feature>
<dbReference type="InterPro" id="IPR012893">
    <property type="entry name" value="HipA-like_C"/>
</dbReference>
<dbReference type="PANTHER" id="PTHR37419:SF1">
    <property type="entry name" value="SERINE_THREONINE-PROTEIN KINASE TOXIN HIPA"/>
    <property type="match status" value="1"/>
</dbReference>
<feature type="domain" description="HipA-like C-terminal" evidence="5">
    <location>
        <begin position="150"/>
        <end position="377"/>
    </location>
</feature>
<evidence type="ECO:0000259" key="5">
    <source>
        <dbReference type="Pfam" id="PF07804"/>
    </source>
</evidence>
<dbReference type="InterPro" id="IPR017508">
    <property type="entry name" value="HipA_N1"/>
</dbReference>
<accession>A0A0U0ZS57</accession>
<evidence type="ECO:0000313" key="8">
    <source>
        <dbReference type="Proteomes" id="UP000045782"/>
    </source>
</evidence>
<proteinExistence type="inferred from homology"/>
<dbReference type="NCBIfam" id="TIGR03071">
    <property type="entry name" value="couple_hipA"/>
    <property type="match status" value="1"/>
</dbReference>
<gene>
    <name evidence="7" type="primary">hipA</name>
    <name evidence="7" type="ORF">ERS075579_03959</name>
</gene>
<evidence type="ECO:0000256" key="1">
    <source>
        <dbReference type="ARBA" id="ARBA00010164"/>
    </source>
</evidence>
<evidence type="ECO:0000259" key="6">
    <source>
        <dbReference type="Pfam" id="PF13657"/>
    </source>
</evidence>
<feature type="domain" description="HipA N-terminal subdomain 1" evidence="6">
    <location>
        <begin position="7"/>
        <end position="105"/>
    </location>
</feature>
<dbReference type="Proteomes" id="UP000045782">
    <property type="component" value="Unassembled WGS sequence"/>
</dbReference>
<evidence type="ECO:0000256" key="2">
    <source>
        <dbReference type="ARBA" id="ARBA00022679"/>
    </source>
</evidence>
<sequence>MTVQQLVVIINGHVAGVIANEFNRPRFTYTDQYAHAEDTTALSVSMPKQPGHTYGHHLVGPWLAGLLPEDPRTRQQLAGQYGVDRDDAAALLAHVGRDCAGAVQVAGIDELEDVLAGRGDLQDVTEAQIGARIHQLHTQPQTWVPPGQGWSLSGRQPKFTLTRTGDRWALPAGAAVSTHIVKPATWPAALNEHLCQKTLAAIGLPTAATQYCEFDGHPAIVTTRYDRTHHRTGTPLRIHQEDLGQALSVWPHNKHPAGGGPAAVSIARLLARHANQVDVDRFCDTLIARYLLGDADTHAKKYSLVLAADDAALAPLYAVSSTLADPRPHRLALPIAGITRFGQISIRHIARFAADCGTDPGRLIAAARTMAAQLPDAFTSAARAEPGVTAASGFVRQLRDQIARHCASIEPAGRRRMQAPGLTVTAHASRIAEQGMIADAAPSTAQFVFDGHELESRAPIRAGKRPGHFKDPGSTLHGLDP</sequence>
<comment type="similarity">
    <text evidence="1">Belongs to the HipA Ser/Thr kinase family.</text>
</comment>
<protein>
    <submittedName>
        <fullName evidence="7">HipA N-terminal domain-containing protein</fullName>
        <ecNumber evidence="7">2.7.11.1</ecNumber>
    </submittedName>
</protein>
<keyword evidence="3" id="KW-0418">Kinase</keyword>
<evidence type="ECO:0000313" key="7">
    <source>
        <dbReference type="EMBL" id="CPV66207.1"/>
    </source>
</evidence>
<dbReference type="EC" id="2.7.11.1" evidence="7"/>
<dbReference type="EMBL" id="CSWP01000009">
    <property type="protein sequence ID" value="CPV66207.1"/>
    <property type="molecule type" value="Genomic_DNA"/>
</dbReference>